<dbReference type="Proteomes" id="UP000001194">
    <property type="component" value="Unassembled WGS sequence"/>
</dbReference>
<dbReference type="HOGENOM" id="CLU_1586758_0_0_1"/>
<dbReference type="InParanoid" id="B0CZI5"/>
<reference evidence="1 2" key="1">
    <citation type="journal article" date="2008" name="Nature">
        <title>The genome of Laccaria bicolor provides insights into mycorrhizal symbiosis.</title>
        <authorList>
            <person name="Martin F."/>
            <person name="Aerts A."/>
            <person name="Ahren D."/>
            <person name="Brun A."/>
            <person name="Danchin E.G.J."/>
            <person name="Duchaussoy F."/>
            <person name="Gibon J."/>
            <person name="Kohler A."/>
            <person name="Lindquist E."/>
            <person name="Pereda V."/>
            <person name="Salamov A."/>
            <person name="Shapiro H.J."/>
            <person name="Wuyts J."/>
            <person name="Blaudez D."/>
            <person name="Buee M."/>
            <person name="Brokstein P."/>
            <person name="Canbaeck B."/>
            <person name="Cohen D."/>
            <person name="Courty P.E."/>
            <person name="Coutinho P.M."/>
            <person name="Delaruelle C."/>
            <person name="Detter J.C."/>
            <person name="Deveau A."/>
            <person name="DiFazio S."/>
            <person name="Duplessis S."/>
            <person name="Fraissinet-Tachet L."/>
            <person name="Lucic E."/>
            <person name="Frey-Klett P."/>
            <person name="Fourrey C."/>
            <person name="Feussner I."/>
            <person name="Gay G."/>
            <person name="Grimwood J."/>
            <person name="Hoegger P.J."/>
            <person name="Jain P."/>
            <person name="Kilaru S."/>
            <person name="Labbe J."/>
            <person name="Lin Y.C."/>
            <person name="Legue V."/>
            <person name="Le Tacon F."/>
            <person name="Marmeisse R."/>
            <person name="Melayah D."/>
            <person name="Montanini B."/>
            <person name="Muratet M."/>
            <person name="Nehls U."/>
            <person name="Niculita-Hirzel H."/>
            <person name="Oudot-Le Secq M.P."/>
            <person name="Peter M."/>
            <person name="Quesneville H."/>
            <person name="Rajashekar B."/>
            <person name="Reich M."/>
            <person name="Rouhier N."/>
            <person name="Schmutz J."/>
            <person name="Yin T."/>
            <person name="Chalot M."/>
            <person name="Henrissat B."/>
            <person name="Kuees U."/>
            <person name="Lucas S."/>
            <person name="Van de Peer Y."/>
            <person name="Podila G.K."/>
            <person name="Polle A."/>
            <person name="Pukkila P.J."/>
            <person name="Richardson P.M."/>
            <person name="Rouze P."/>
            <person name="Sanders I.R."/>
            <person name="Stajich J.E."/>
            <person name="Tunlid A."/>
            <person name="Tuskan G."/>
            <person name="Grigoriev I.V."/>
        </authorList>
    </citation>
    <scope>NUCLEOTIDE SEQUENCE [LARGE SCALE GENOMIC DNA]</scope>
    <source>
        <strain evidence="2">S238N-H82 / ATCC MYA-4686</strain>
    </source>
</reference>
<evidence type="ECO:0000313" key="1">
    <source>
        <dbReference type="EMBL" id="EDR12631.1"/>
    </source>
</evidence>
<keyword evidence="2" id="KW-1185">Reference proteome</keyword>
<dbReference type="KEGG" id="lbc:LACBIDRAFT_292679"/>
<name>B0CZI5_LACBS</name>
<organism evidence="2">
    <name type="scientific">Laccaria bicolor (strain S238N-H82 / ATCC MYA-4686)</name>
    <name type="common">Bicoloured deceiver</name>
    <name type="synonym">Laccaria laccata var. bicolor</name>
    <dbReference type="NCBI Taxonomy" id="486041"/>
    <lineage>
        <taxon>Eukaryota</taxon>
        <taxon>Fungi</taxon>
        <taxon>Dikarya</taxon>
        <taxon>Basidiomycota</taxon>
        <taxon>Agaricomycotina</taxon>
        <taxon>Agaricomycetes</taxon>
        <taxon>Agaricomycetidae</taxon>
        <taxon>Agaricales</taxon>
        <taxon>Agaricineae</taxon>
        <taxon>Hydnangiaceae</taxon>
        <taxon>Laccaria</taxon>
    </lineage>
</organism>
<gene>
    <name evidence="1" type="ORF">LACBIDRAFT_292679</name>
</gene>
<sequence>MSTSTTQQVTTFTTKSLIVTSQNELPTGTLATQEGLPVWAIPMARAPDGMGEEMGIHGPDPELDRIEECGPYLLCIRPPSPRTNNEYIIRLYHQGTKEVVISVDPPVDVYNALYPDFAFRTFMGLCWWSILEEDAFYVKYKGQLVCQWGGKSVVQQLPYERGPGAGAV</sequence>
<accession>B0CZI5</accession>
<dbReference type="OrthoDB" id="2906079at2759"/>
<dbReference type="AlphaFoldDB" id="B0CZI5"/>
<dbReference type="GeneID" id="6072337"/>
<evidence type="ECO:0000313" key="2">
    <source>
        <dbReference type="Proteomes" id="UP000001194"/>
    </source>
</evidence>
<dbReference type="EMBL" id="DS547094">
    <property type="protein sequence ID" value="EDR12631.1"/>
    <property type="molecule type" value="Genomic_DNA"/>
</dbReference>
<protein>
    <submittedName>
        <fullName evidence="1">Predicted protein</fullName>
    </submittedName>
</protein>
<dbReference type="RefSeq" id="XP_001876895.1">
    <property type="nucleotide sequence ID" value="XM_001876860.1"/>
</dbReference>
<proteinExistence type="predicted"/>